<evidence type="ECO:0000313" key="2">
    <source>
        <dbReference type="EMBL" id="RDI63682.1"/>
    </source>
</evidence>
<evidence type="ECO:0000259" key="1">
    <source>
        <dbReference type="Pfam" id="PF13640"/>
    </source>
</evidence>
<dbReference type="Proteomes" id="UP000254869">
    <property type="component" value="Unassembled WGS sequence"/>
</dbReference>
<sequence length="204" mass="22133">MNEHSRGDRYLVLDDVLSEAALTAFRTAQRLSSPRPSLSTVDRYFDGLAFRGAGPEFAISADPDAEAHLAELAAALRVATARLAVPVGDSPIASTFWAYPAGTKLGWHDDGAQRAGAFTLYLSRQWRASWGGELDIIDCDVDAVPNVHNDLDLDLLASPTDPIAIFPRPNRLVLMRSMTFHRIRRVDAAAGNVARESLTGFVAS</sequence>
<keyword evidence="3" id="KW-1185">Reference proteome</keyword>
<reference evidence="2 3" key="1">
    <citation type="submission" date="2018-07" db="EMBL/GenBank/DDBJ databases">
        <title>Genomic Encyclopedia of Type Strains, Phase IV (KMG-IV): sequencing the most valuable type-strain genomes for metagenomic binning, comparative biology and taxonomic classification.</title>
        <authorList>
            <person name="Goeker M."/>
        </authorList>
    </citation>
    <scope>NUCLEOTIDE SEQUENCE [LARGE SCALE GENOMIC DNA]</scope>
    <source>
        <strain evidence="2 3">DSM 44290</strain>
    </source>
</reference>
<feature type="domain" description="Prolyl 4-hydroxylase alpha subunit Fe(2+) 2OG dioxygenase" evidence="1">
    <location>
        <begin position="96"/>
        <end position="202"/>
    </location>
</feature>
<organism evidence="2 3">
    <name type="scientific">Nocardia pseudobrasiliensis</name>
    <dbReference type="NCBI Taxonomy" id="45979"/>
    <lineage>
        <taxon>Bacteria</taxon>
        <taxon>Bacillati</taxon>
        <taxon>Actinomycetota</taxon>
        <taxon>Actinomycetes</taxon>
        <taxon>Mycobacteriales</taxon>
        <taxon>Nocardiaceae</taxon>
        <taxon>Nocardia</taxon>
    </lineage>
</organism>
<comment type="caution">
    <text evidence="2">The sequence shown here is derived from an EMBL/GenBank/DDBJ whole genome shotgun (WGS) entry which is preliminary data.</text>
</comment>
<dbReference type="Pfam" id="PF13640">
    <property type="entry name" value="2OG-FeII_Oxy_3"/>
    <property type="match status" value="1"/>
</dbReference>
<dbReference type="InterPro" id="IPR044862">
    <property type="entry name" value="Pro_4_hyd_alph_FE2OG_OXY"/>
</dbReference>
<evidence type="ECO:0000313" key="3">
    <source>
        <dbReference type="Proteomes" id="UP000254869"/>
    </source>
</evidence>
<dbReference type="AlphaFoldDB" id="A0A370HYT3"/>
<dbReference type="Gene3D" id="2.60.120.620">
    <property type="entry name" value="q2cbj1_9rhob like domain"/>
    <property type="match status" value="1"/>
</dbReference>
<proteinExistence type="predicted"/>
<protein>
    <submittedName>
        <fullName evidence="2">2-oxoglutarate-Fe(II)-dependent oxygenase superfamily protein</fullName>
    </submittedName>
</protein>
<name>A0A370HYT3_9NOCA</name>
<gene>
    <name evidence="2" type="ORF">DFR76_10917</name>
</gene>
<dbReference type="RefSeq" id="WP_067999203.1">
    <property type="nucleotide sequence ID" value="NZ_QQBC01000009.1"/>
</dbReference>
<accession>A0A370HYT3</accession>
<dbReference type="EMBL" id="QQBC01000009">
    <property type="protein sequence ID" value="RDI63682.1"/>
    <property type="molecule type" value="Genomic_DNA"/>
</dbReference>
<dbReference type="STRING" id="1210086.GCA_001613105_03694"/>